<dbReference type="RefSeq" id="WP_153584074.1">
    <property type="nucleotide sequence ID" value="NZ_WJBU01000005.1"/>
</dbReference>
<dbReference type="AlphaFoldDB" id="A0A844AWH8"/>
<keyword evidence="2" id="KW-0808">Transferase</keyword>
<dbReference type="Proteomes" id="UP000487350">
    <property type="component" value="Unassembled WGS sequence"/>
</dbReference>
<evidence type="ECO:0000256" key="1">
    <source>
        <dbReference type="SAM" id="Phobius"/>
    </source>
</evidence>
<keyword evidence="3" id="KW-1185">Reference proteome</keyword>
<dbReference type="OrthoDB" id="8907926at2"/>
<feature type="transmembrane region" description="Helical" evidence="1">
    <location>
        <begin position="31"/>
        <end position="50"/>
    </location>
</feature>
<protein>
    <submittedName>
        <fullName evidence="2">Glycerate kinase</fullName>
    </submittedName>
</protein>
<gene>
    <name evidence="2" type="ORF">GHT07_05540</name>
</gene>
<keyword evidence="1" id="KW-0812">Transmembrane</keyword>
<keyword evidence="1" id="KW-1133">Transmembrane helix</keyword>
<reference evidence="2 3" key="1">
    <citation type="submission" date="2019-11" db="EMBL/GenBank/DDBJ databases">
        <title>Caenimonas koreensis gen. nov., sp. nov., isolated from activated sludge.</title>
        <authorList>
            <person name="Seung H.R."/>
        </authorList>
    </citation>
    <scope>NUCLEOTIDE SEQUENCE [LARGE SCALE GENOMIC DNA]</scope>
    <source>
        <strain evidence="2 3">EMB320</strain>
    </source>
</reference>
<sequence length="144" mass="15316">MNLRPILAAVAGVLLLFAGWRAYGGAGLAIVATGLVTWMLLWVTRMIHVLKKAADQPKGYVASAVMLNAKLKPKVNLLHVMAMTNSLGDRLSAEDEQPEIFRWTDGGGSSVTCEFADGRLVKWALDRPPEAANDAHAGPPAGAP</sequence>
<dbReference type="GO" id="GO:0016301">
    <property type="term" value="F:kinase activity"/>
    <property type="evidence" value="ECO:0007669"/>
    <property type="project" value="UniProtKB-KW"/>
</dbReference>
<dbReference type="EMBL" id="WJBU01000005">
    <property type="protein sequence ID" value="MRD46728.1"/>
    <property type="molecule type" value="Genomic_DNA"/>
</dbReference>
<evidence type="ECO:0000313" key="3">
    <source>
        <dbReference type="Proteomes" id="UP000487350"/>
    </source>
</evidence>
<organism evidence="2 3">
    <name type="scientific">Caenimonas koreensis DSM 17982</name>
    <dbReference type="NCBI Taxonomy" id="1121255"/>
    <lineage>
        <taxon>Bacteria</taxon>
        <taxon>Pseudomonadati</taxon>
        <taxon>Pseudomonadota</taxon>
        <taxon>Betaproteobacteria</taxon>
        <taxon>Burkholderiales</taxon>
        <taxon>Comamonadaceae</taxon>
        <taxon>Caenimonas</taxon>
    </lineage>
</organism>
<keyword evidence="1" id="KW-0472">Membrane</keyword>
<evidence type="ECO:0000313" key="2">
    <source>
        <dbReference type="EMBL" id="MRD46728.1"/>
    </source>
</evidence>
<name>A0A844AWH8_9BURK</name>
<accession>A0A844AWH8</accession>
<comment type="caution">
    <text evidence="2">The sequence shown here is derived from an EMBL/GenBank/DDBJ whole genome shotgun (WGS) entry which is preliminary data.</text>
</comment>
<keyword evidence="2" id="KW-0418">Kinase</keyword>
<proteinExistence type="predicted"/>